<feature type="transmembrane region" description="Helical" evidence="6">
    <location>
        <begin position="17"/>
        <end position="36"/>
    </location>
</feature>
<keyword evidence="3 6" id="KW-0812">Transmembrane</keyword>
<evidence type="ECO:0008006" key="8">
    <source>
        <dbReference type="Google" id="ProtNLM"/>
    </source>
</evidence>
<sequence length="353" mass="40178">MFFKIIDKYIFGELLKMFLISIFAMTMVLYLDKFLFMAEMIINRGVSFIEVMMMMVYISPSFFAVTIPMAVLMASVVTFNQFSAHNEWVAMKACNLSFLQLMKPVLFFSLFGYFLANMVMFWALPWGNQSYKVLVYDIIKNRANVDIKPNVFNRDFKDLILLVKEHQKNSLLKGVFIADTSKGETPQIITSKQGVIFSNRETLKIQLKLNNGTIHELSNEGGDYQTLNFDRYDINLSLPDTERLEQKALVGNRELSFVQIKEKIQKMKEKGLPTSGPEVELSKKFSIPFTCLLFAFLGAPLGIKSSRSGKSGSFGVTVAVIMVYYVGLILTQNLGRIGKIHAYTSVWIPNIIL</sequence>
<feature type="transmembrane region" description="Helical" evidence="6">
    <location>
        <begin position="285"/>
        <end position="303"/>
    </location>
</feature>
<gene>
    <name evidence="7" type="ORF">METZ01_LOCUS229920</name>
</gene>
<evidence type="ECO:0000256" key="2">
    <source>
        <dbReference type="ARBA" id="ARBA00022475"/>
    </source>
</evidence>
<organism evidence="7">
    <name type="scientific">marine metagenome</name>
    <dbReference type="NCBI Taxonomy" id="408172"/>
    <lineage>
        <taxon>unclassified sequences</taxon>
        <taxon>metagenomes</taxon>
        <taxon>ecological metagenomes</taxon>
    </lineage>
</organism>
<dbReference type="GO" id="GO:0015920">
    <property type="term" value="P:lipopolysaccharide transport"/>
    <property type="evidence" value="ECO:0007669"/>
    <property type="project" value="TreeGrafter"/>
</dbReference>
<dbReference type="PANTHER" id="PTHR33529:SF6">
    <property type="entry name" value="YJGP_YJGQ FAMILY PERMEASE"/>
    <property type="match status" value="1"/>
</dbReference>
<keyword evidence="4 6" id="KW-1133">Transmembrane helix</keyword>
<feature type="transmembrane region" description="Helical" evidence="6">
    <location>
        <begin position="57"/>
        <end position="79"/>
    </location>
</feature>
<keyword evidence="5 6" id="KW-0472">Membrane</keyword>
<evidence type="ECO:0000256" key="5">
    <source>
        <dbReference type="ARBA" id="ARBA00023136"/>
    </source>
</evidence>
<proteinExistence type="predicted"/>
<evidence type="ECO:0000256" key="6">
    <source>
        <dbReference type="SAM" id="Phobius"/>
    </source>
</evidence>
<dbReference type="AlphaFoldDB" id="A0A382GPK4"/>
<name>A0A382GPK4_9ZZZZ</name>
<dbReference type="EMBL" id="UINC01056713">
    <property type="protein sequence ID" value="SVB77066.1"/>
    <property type="molecule type" value="Genomic_DNA"/>
</dbReference>
<keyword evidence="2" id="KW-1003">Cell membrane</keyword>
<dbReference type="GO" id="GO:0043190">
    <property type="term" value="C:ATP-binding cassette (ABC) transporter complex"/>
    <property type="evidence" value="ECO:0007669"/>
    <property type="project" value="TreeGrafter"/>
</dbReference>
<comment type="subcellular location">
    <subcellularLocation>
        <location evidence="1">Cell membrane</location>
        <topology evidence="1">Multi-pass membrane protein</topology>
    </subcellularLocation>
</comment>
<dbReference type="InterPro" id="IPR005495">
    <property type="entry name" value="LptG/LptF_permease"/>
</dbReference>
<evidence type="ECO:0000256" key="3">
    <source>
        <dbReference type="ARBA" id="ARBA00022692"/>
    </source>
</evidence>
<feature type="transmembrane region" description="Helical" evidence="6">
    <location>
        <begin position="309"/>
        <end position="330"/>
    </location>
</feature>
<evidence type="ECO:0000256" key="1">
    <source>
        <dbReference type="ARBA" id="ARBA00004651"/>
    </source>
</evidence>
<reference evidence="7" key="1">
    <citation type="submission" date="2018-05" db="EMBL/GenBank/DDBJ databases">
        <authorList>
            <person name="Lanie J.A."/>
            <person name="Ng W.-L."/>
            <person name="Kazmierczak K.M."/>
            <person name="Andrzejewski T.M."/>
            <person name="Davidsen T.M."/>
            <person name="Wayne K.J."/>
            <person name="Tettelin H."/>
            <person name="Glass J.I."/>
            <person name="Rusch D."/>
            <person name="Podicherti R."/>
            <person name="Tsui H.-C.T."/>
            <person name="Winkler M.E."/>
        </authorList>
    </citation>
    <scope>NUCLEOTIDE SEQUENCE</scope>
</reference>
<feature type="non-terminal residue" evidence="7">
    <location>
        <position position="353"/>
    </location>
</feature>
<feature type="transmembrane region" description="Helical" evidence="6">
    <location>
        <begin position="105"/>
        <end position="124"/>
    </location>
</feature>
<dbReference type="PANTHER" id="PTHR33529">
    <property type="entry name" value="SLR0882 PROTEIN-RELATED"/>
    <property type="match status" value="1"/>
</dbReference>
<dbReference type="Pfam" id="PF03739">
    <property type="entry name" value="LptF_LptG"/>
    <property type="match status" value="1"/>
</dbReference>
<accession>A0A382GPK4</accession>
<evidence type="ECO:0000313" key="7">
    <source>
        <dbReference type="EMBL" id="SVB77066.1"/>
    </source>
</evidence>
<protein>
    <recommendedName>
        <fullName evidence="8">Lipopolysaccharide export system permease protein LptF</fullName>
    </recommendedName>
</protein>
<evidence type="ECO:0000256" key="4">
    <source>
        <dbReference type="ARBA" id="ARBA00022989"/>
    </source>
</evidence>